<evidence type="ECO:0000313" key="5">
    <source>
        <dbReference type="RefSeq" id="XP_055886787.1"/>
    </source>
</evidence>
<reference evidence="4 5" key="1">
    <citation type="submission" date="2025-04" db="UniProtKB">
        <authorList>
            <consortium name="RefSeq"/>
        </authorList>
    </citation>
    <scope>IDENTIFICATION</scope>
</reference>
<dbReference type="RefSeq" id="XP_055886787.1">
    <property type="nucleotide sequence ID" value="XM_056030812.1"/>
</dbReference>
<gene>
    <name evidence="4 5" type="primary">LOC129926486</name>
</gene>
<dbReference type="InterPro" id="IPR016187">
    <property type="entry name" value="CTDL_fold"/>
</dbReference>
<evidence type="ECO:0000313" key="4">
    <source>
        <dbReference type="RefSeq" id="XP_055886786.1"/>
    </source>
</evidence>
<name>A0A9W3AHN1_BIOGL</name>
<keyword evidence="2" id="KW-0732">Signal</keyword>
<feature type="signal peptide" evidence="2">
    <location>
        <begin position="1"/>
        <end position="21"/>
    </location>
</feature>
<evidence type="ECO:0000256" key="2">
    <source>
        <dbReference type="SAM" id="SignalP"/>
    </source>
</evidence>
<protein>
    <submittedName>
        <fullName evidence="4 5">Uncharacterized protein LOC129926486</fullName>
    </submittedName>
</protein>
<dbReference type="Proteomes" id="UP001165740">
    <property type="component" value="Chromosome 5"/>
</dbReference>
<organism evidence="3 4">
    <name type="scientific">Biomphalaria glabrata</name>
    <name type="common">Bloodfluke planorb</name>
    <name type="synonym">Freshwater snail</name>
    <dbReference type="NCBI Taxonomy" id="6526"/>
    <lineage>
        <taxon>Eukaryota</taxon>
        <taxon>Metazoa</taxon>
        <taxon>Spiralia</taxon>
        <taxon>Lophotrochozoa</taxon>
        <taxon>Mollusca</taxon>
        <taxon>Gastropoda</taxon>
        <taxon>Heterobranchia</taxon>
        <taxon>Euthyneura</taxon>
        <taxon>Panpulmonata</taxon>
        <taxon>Hygrophila</taxon>
        <taxon>Lymnaeoidea</taxon>
        <taxon>Planorbidae</taxon>
        <taxon>Biomphalaria</taxon>
    </lineage>
</organism>
<dbReference type="RefSeq" id="XP_055886786.1">
    <property type="nucleotide sequence ID" value="XM_056030811.1"/>
</dbReference>
<feature type="region of interest" description="Disordered" evidence="1">
    <location>
        <begin position="162"/>
        <end position="208"/>
    </location>
</feature>
<accession>A0A9W3AHN1</accession>
<dbReference type="Gene3D" id="3.10.100.10">
    <property type="entry name" value="Mannose-Binding Protein A, subunit A"/>
    <property type="match status" value="1"/>
</dbReference>
<dbReference type="SUPFAM" id="SSF56436">
    <property type="entry name" value="C-type lectin-like"/>
    <property type="match status" value="1"/>
</dbReference>
<sequence length="267" mass="29681">MALIVHVLVLSLIASALQVLGQNVSCPMENSILIDDRCFQVNLHKITWNESKIDCEANNSMLAEFSSTEQAGKLLKYYPFRVGYFFWVNIYFFEQTELVWLSNNETVAIKHNSVSQSSNAFCGITYYNDVETIVEVQACIYQSYYICMTILSTTTSVHETTTTSLETTTGTTHSKETTSNTNPTTDTSSSITPSKETTTDTNPTSETTRTLLTSTLNINTSTTTQIANTPESTTRSGTIEFRANVCVFTMNILLLLQSGRYCIGNLC</sequence>
<keyword evidence="3" id="KW-1185">Reference proteome</keyword>
<evidence type="ECO:0000256" key="1">
    <source>
        <dbReference type="SAM" id="MobiDB-lite"/>
    </source>
</evidence>
<dbReference type="AlphaFoldDB" id="A0A9W3AHN1"/>
<dbReference type="CDD" id="cd00037">
    <property type="entry name" value="CLECT"/>
    <property type="match status" value="1"/>
</dbReference>
<evidence type="ECO:0000313" key="3">
    <source>
        <dbReference type="Proteomes" id="UP001165740"/>
    </source>
</evidence>
<proteinExistence type="predicted"/>
<dbReference type="GeneID" id="129926486"/>
<feature type="chain" id="PRO_5044702856" evidence="2">
    <location>
        <begin position="22"/>
        <end position="267"/>
    </location>
</feature>
<dbReference type="InterPro" id="IPR016186">
    <property type="entry name" value="C-type_lectin-like/link_sf"/>
</dbReference>